<dbReference type="SUPFAM" id="SSF49472">
    <property type="entry name" value="Transthyretin (synonym: prealbumin)"/>
    <property type="match status" value="1"/>
</dbReference>
<evidence type="ECO:0000259" key="9">
    <source>
        <dbReference type="Pfam" id="PF00576"/>
    </source>
</evidence>
<dbReference type="InterPro" id="IPR023416">
    <property type="entry name" value="Transthyretin/HIU_hydrolase_d"/>
</dbReference>
<dbReference type="PANTHER" id="PTHR10395:SF7">
    <property type="entry name" value="5-HYDROXYISOURATE HYDROLASE"/>
    <property type="match status" value="1"/>
</dbReference>
<dbReference type="PROSITE" id="PS00769">
    <property type="entry name" value="TRANSTHYRETIN_2"/>
    <property type="match status" value="1"/>
</dbReference>
<dbReference type="PATRIC" id="fig|1768241.3.peg.2263"/>
<dbReference type="GO" id="GO:0033971">
    <property type="term" value="F:hydroxyisourate hydrolase activity"/>
    <property type="evidence" value="ECO:0007669"/>
    <property type="project" value="UniProtKB-EC"/>
</dbReference>
<evidence type="ECO:0000256" key="4">
    <source>
        <dbReference type="ARBA" id="ARBA00011881"/>
    </source>
</evidence>
<dbReference type="AlphaFoldDB" id="A0A132BYY0"/>
<dbReference type="PRINTS" id="PR00189">
    <property type="entry name" value="TRNSTHYRETIN"/>
</dbReference>
<feature type="binding site" evidence="7">
    <location>
        <position position="58"/>
    </location>
    <ligand>
        <name>substrate</name>
    </ligand>
</feature>
<evidence type="ECO:0000256" key="1">
    <source>
        <dbReference type="ARBA" id="ARBA00001043"/>
    </source>
</evidence>
<reference evidence="10 11" key="1">
    <citation type="submission" date="2015-12" db="EMBL/GenBank/DDBJ databases">
        <title>Genome sequence of the marine Rhodobacteraceae strain O3.65, Candidatus Tritonibacter horizontis.</title>
        <authorList>
            <person name="Poehlein A."/>
            <person name="Giebel H.A."/>
            <person name="Voget S."/>
            <person name="Brinkhoff T."/>
        </authorList>
    </citation>
    <scope>NUCLEOTIDE SEQUENCE [LARGE SCALE GENOMIC DNA]</scope>
    <source>
        <strain evidence="10 11">O3.65</strain>
    </source>
</reference>
<dbReference type="GO" id="GO:0006144">
    <property type="term" value="P:purine nucleobase metabolic process"/>
    <property type="evidence" value="ECO:0007669"/>
    <property type="project" value="UniProtKB-KW"/>
</dbReference>
<dbReference type="InterPro" id="IPR036817">
    <property type="entry name" value="Transthyretin/HIU_hydrolase_sf"/>
</dbReference>
<gene>
    <name evidence="10" type="primary">pucM</name>
    <name evidence="10" type="ORF">TRIHO_21500</name>
</gene>
<dbReference type="Gene3D" id="2.60.40.180">
    <property type="entry name" value="Transthyretin/hydroxyisourate hydrolase domain"/>
    <property type="match status" value="1"/>
</dbReference>
<dbReference type="PANTHER" id="PTHR10395">
    <property type="entry name" value="URICASE AND TRANSTHYRETIN-RELATED"/>
    <property type="match status" value="1"/>
</dbReference>
<feature type="binding site" evidence="7">
    <location>
        <position position="20"/>
    </location>
    <ligand>
        <name>substrate</name>
    </ligand>
</feature>
<comment type="caution">
    <text evidence="10">The sequence shown here is derived from an EMBL/GenBank/DDBJ whole genome shotgun (WGS) entry which is preliminary data.</text>
</comment>
<feature type="binding site" evidence="7">
    <location>
        <position position="126"/>
    </location>
    <ligand>
        <name>substrate</name>
    </ligand>
</feature>
<feature type="domain" description="Transthyretin/hydroxyisourate hydrolase" evidence="9">
    <location>
        <begin position="17"/>
        <end position="128"/>
    </location>
</feature>
<dbReference type="CDD" id="cd05822">
    <property type="entry name" value="TLP_HIUase"/>
    <property type="match status" value="1"/>
</dbReference>
<name>A0A132BYY0_9RHOB</name>
<evidence type="ECO:0000256" key="2">
    <source>
        <dbReference type="ARBA" id="ARBA00002704"/>
    </source>
</evidence>
<keyword evidence="6 8" id="KW-0378">Hydrolase</keyword>
<evidence type="ECO:0000313" key="10">
    <source>
        <dbReference type="EMBL" id="KUP93027.1"/>
    </source>
</evidence>
<comment type="function">
    <text evidence="2">Catalyzes the hydrolysis of 5-hydroxyisourate (HIU) to 2-oxo-4-hydroxy-4-carboxy-5-ureidoimidazoline (OHCU).</text>
</comment>
<dbReference type="InterPro" id="IPR014306">
    <property type="entry name" value="Hydroxyisourate_hydrolase"/>
</dbReference>
<protein>
    <recommendedName>
        <fullName evidence="8">5-hydroxyisourate hydrolase</fullName>
        <shortName evidence="8">HIU hydrolase</shortName>
        <shortName evidence="8">HIUHase</shortName>
        <ecNumber evidence="8">3.5.2.17</ecNumber>
    </recommendedName>
</protein>
<evidence type="ECO:0000256" key="7">
    <source>
        <dbReference type="PIRSR" id="PIRSR600895-51"/>
    </source>
</evidence>
<evidence type="ECO:0000256" key="8">
    <source>
        <dbReference type="RuleBase" id="RU361270"/>
    </source>
</evidence>
<evidence type="ECO:0000256" key="5">
    <source>
        <dbReference type="ARBA" id="ARBA00022631"/>
    </source>
</evidence>
<sequence length="129" mass="14187">MDLDLTAKERIEMTGYLTTHVLDTARGCPAEGIRIALYRVSGNSHRKIAEAVTNADGRTDSPILPAKSFKTGTYELIFFTGDYLRASGQAEDPLFLDAIPIRFGISEGESHYHVPLLVSPFGYSTYRGS</sequence>
<dbReference type="EMBL" id="LPUY01000063">
    <property type="protein sequence ID" value="KUP93027.1"/>
    <property type="molecule type" value="Genomic_DNA"/>
</dbReference>
<dbReference type="InterPro" id="IPR023418">
    <property type="entry name" value="Thyroxine_BS"/>
</dbReference>
<keyword evidence="5 8" id="KW-0659">Purine metabolism</keyword>
<dbReference type="EC" id="3.5.2.17" evidence="8"/>
<keyword evidence="11" id="KW-1185">Reference proteome</keyword>
<evidence type="ECO:0000256" key="3">
    <source>
        <dbReference type="ARBA" id="ARBA00009850"/>
    </source>
</evidence>
<comment type="subunit">
    <text evidence="4 8">Homotetramer.</text>
</comment>
<dbReference type="FunFam" id="2.60.40.180:FF:000005">
    <property type="entry name" value="5-hydroxyisourate hydrolase"/>
    <property type="match status" value="1"/>
</dbReference>
<accession>A0A132BYY0</accession>
<dbReference type="PROSITE" id="PS00768">
    <property type="entry name" value="TRANSTHYRETIN_1"/>
    <property type="match status" value="1"/>
</dbReference>
<organism evidence="10 11">
    <name type="scientific">Tritonibacter horizontis</name>
    <dbReference type="NCBI Taxonomy" id="1768241"/>
    <lineage>
        <taxon>Bacteria</taxon>
        <taxon>Pseudomonadati</taxon>
        <taxon>Pseudomonadota</taxon>
        <taxon>Alphaproteobacteria</taxon>
        <taxon>Rhodobacterales</taxon>
        <taxon>Paracoccaceae</taxon>
        <taxon>Tritonibacter</taxon>
    </lineage>
</organism>
<evidence type="ECO:0000256" key="6">
    <source>
        <dbReference type="ARBA" id="ARBA00022801"/>
    </source>
</evidence>
<dbReference type="InterPro" id="IPR000895">
    <property type="entry name" value="Transthyretin/HIU_hydrolase"/>
</dbReference>
<dbReference type="Proteomes" id="UP000068382">
    <property type="component" value="Unassembled WGS sequence"/>
</dbReference>
<proteinExistence type="inferred from homology"/>
<dbReference type="InterPro" id="IPR023419">
    <property type="entry name" value="Transthyretin_CS"/>
</dbReference>
<dbReference type="Pfam" id="PF00576">
    <property type="entry name" value="Transthyretin"/>
    <property type="match status" value="1"/>
</dbReference>
<evidence type="ECO:0000313" key="11">
    <source>
        <dbReference type="Proteomes" id="UP000068382"/>
    </source>
</evidence>
<dbReference type="NCBIfam" id="TIGR02962">
    <property type="entry name" value="hdxy_isourate"/>
    <property type="match status" value="1"/>
</dbReference>
<comment type="similarity">
    <text evidence="3 8">Belongs to the transthyretin family. 5-hydroxyisourate hydrolase subfamily.</text>
</comment>
<comment type="catalytic activity">
    <reaction evidence="1 8">
        <text>5-hydroxyisourate + H2O = 5-hydroxy-2-oxo-4-ureido-2,5-dihydro-1H-imidazole-5-carboxylate + H(+)</text>
        <dbReference type="Rhea" id="RHEA:23736"/>
        <dbReference type="ChEBI" id="CHEBI:15377"/>
        <dbReference type="ChEBI" id="CHEBI:15378"/>
        <dbReference type="ChEBI" id="CHEBI:18072"/>
        <dbReference type="ChEBI" id="CHEBI:58639"/>
        <dbReference type="EC" id="3.5.2.17"/>
    </reaction>
</comment>